<gene>
    <name evidence="2" type="ORF">DL238_10240</name>
</gene>
<dbReference type="SMART" id="SM00052">
    <property type="entry name" value="EAL"/>
    <property type="match status" value="1"/>
</dbReference>
<dbReference type="AlphaFoldDB" id="A0A395LTW2"/>
<dbReference type="Proteomes" id="UP000254101">
    <property type="component" value="Unassembled WGS sequence"/>
</dbReference>
<name>A0A395LTW2_9SPHN</name>
<evidence type="ECO:0000313" key="3">
    <source>
        <dbReference type="Proteomes" id="UP000254101"/>
    </source>
</evidence>
<dbReference type="InterPro" id="IPR050706">
    <property type="entry name" value="Cyclic-di-GMP_PDE-like"/>
</dbReference>
<accession>A0A395LTW2</accession>
<protein>
    <submittedName>
        <fullName evidence="2">EAL domain-containing protein</fullName>
    </submittedName>
</protein>
<dbReference type="Gene3D" id="3.30.450.40">
    <property type="match status" value="1"/>
</dbReference>
<sequence>MTANLALAAPTAGSDAGTPIRFEAIENESVQRILKATREHLGTEIAFVGRYVEGDQRELMHVDTDLDLPMGAGFREPREDSFCWHILEGRLPELIPDAQAIPLARSLPVTGMLPVGLHLNVPLRLSDGSVFGSFCCVSRDADRTITQRDMNVLRAFGRLAAEQIETSLAGEEQRLVTRRKIDDVMAARGLSIAMQPIHELSTNRVAGFECLSRFAANGDLRSPDLWFGEAKTVGMGVDLEIFAIECALTEARRMPGDIYISLNASPETILSGRVAQALRTAGDRRIVLEVTEHEQVGDFAGLAEALREIAPFAKIAIDDVGAGYAGLRYLVDLAPDILKLDTSLTTNIDTDLARQAMTAAIVHFAKAIGSEVVGEGIERQGELDMLRELGVHYGQGYHFAKPMPFVRANQYLLKSMI</sequence>
<organism evidence="2 3">
    <name type="scientific">Alteriqipengyuania lutimaris</name>
    <dbReference type="NCBI Taxonomy" id="1538146"/>
    <lineage>
        <taxon>Bacteria</taxon>
        <taxon>Pseudomonadati</taxon>
        <taxon>Pseudomonadota</taxon>
        <taxon>Alphaproteobacteria</taxon>
        <taxon>Sphingomonadales</taxon>
        <taxon>Erythrobacteraceae</taxon>
        <taxon>Alteriqipengyuania</taxon>
    </lineage>
</organism>
<dbReference type="SUPFAM" id="SSF141868">
    <property type="entry name" value="EAL domain-like"/>
    <property type="match status" value="1"/>
</dbReference>
<feature type="domain" description="EAL" evidence="1">
    <location>
        <begin position="174"/>
        <end position="416"/>
    </location>
</feature>
<keyword evidence="3" id="KW-1185">Reference proteome</keyword>
<dbReference type="InterPro" id="IPR029016">
    <property type="entry name" value="GAF-like_dom_sf"/>
</dbReference>
<dbReference type="PANTHER" id="PTHR33121">
    <property type="entry name" value="CYCLIC DI-GMP PHOSPHODIESTERASE PDEF"/>
    <property type="match status" value="1"/>
</dbReference>
<dbReference type="InterPro" id="IPR001633">
    <property type="entry name" value="EAL_dom"/>
</dbReference>
<dbReference type="PANTHER" id="PTHR33121:SF76">
    <property type="entry name" value="SIGNALING PROTEIN"/>
    <property type="match status" value="1"/>
</dbReference>
<dbReference type="InterPro" id="IPR035919">
    <property type="entry name" value="EAL_sf"/>
</dbReference>
<dbReference type="EMBL" id="QRBB01000001">
    <property type="protein sequence ID" value="RDS77940.1"/>
    <property type="molecule type" value="Genomic_DNA"/>
</dbReference>
<dbReference type="Pfam" id="PF13185">
    <property type="entry name" value="GAF_2"/>
    <property type="match status" value="1"/>
</dbReference>
<dbReference type="PROSITE" id="PS50883">
    <property type="entry name" value="EAL"/>
    <property type="match status" value="1"/>
</dbReference>
<reference evidence="2 3" key="1">
    <citation type="submission" date="2018-07" db="EMBL/GenBank/DDBJ databases">
        <title>Erythrobacter nanhaiensis sp. nov., a novel member of the genus Erythrobacter isolated from the South China Sea.</title>
        <authorList>
            <person name="Chen X."/>
            <person name="Liu J."/>
        </authorList>
    </citation>
    <scope>NUCLEOTIDE SEQUENCE [LARGE SCALE GENOMIC DNA]</scope>
    <source>
        <strain evidence="2 3">S-5</strain>
    </source>
</reference>
<dbReference type="Pfam" id="PF00563">
    <property type="entry name" value="EAL"/>
    <property type="match status" value="1"/>
</dbReference>
<dbReference type="Gene3D" id="3.20.20.450">
    <property type="entry name" value="EAL domain"/>
    <property type="match status" value="1"/>
</dbReference>
<dbReference type="SUPFAM" id="SSF55781">
    <property type="entry name" value="GAF domain-like"/>
    <property type="match status" value="1"/>
</dbReference>
<proteinExistence type="predicted"/>
<evidence type="ECO:0000313" key="2">
    <source>
        <dbReference type="EMBL" id="RDS77940.1"/>
    </source>
</evidence>
<dbReference type="CDD" id="cd01948">
    <property type="entry name" value="EAL"/>
    <property type="match status" value="1"/>
</dbReference>
<evidence type="ECO:0000259" key="1">
    <source>
        <dbReference type="PROSITE" id="PS50883"/>
    </source>
</evidence>
<dbReference type="GO" id="GO:0071111">
    <property type="term" value="F:cyclic-guanylate-specific phosphodiesterase activity"/>
    <property type="evidence" value="ECO:0007669"/>
    <property type="project" value="InterPro"/>
</dbReference>
<comment type="caution">
    <text evidence="2">The sequence shown here is derived from an EMBL/GenBank/DDBJ whole genome shotgun (WGS) entry which is preliminary data.</text>
</comment>
<dbReference type="RefSeq" id="WP_115492169.1">
    <property type="nucleotide sequence ID" value="NZ_JACHWW010000001.1"/>
</dbReference>
<dbReference type="InterPro" id="IPR003018">
    <property type="entry name" value="GAF"/>
</dbReference>
<dbReference type="SMART" id="SM00065">
    <property type="entry name" value="GAF"/>
    <property type="match status" value="1"/>
</dbReference>
<dbReference type="OrthoDB" id="1673646at2"/>